<dbReference type="AlphaFoldDB" id="A0A9D7XN17"/>
<feature type="domain" description="PPM-type phosphatase" evidence="2">
    <location>
        <begin position="192"/>
        <end position="409"/>
    </location>
</feature>
<dbReference type="Pfam" id="PF07228">
    <property type="entry name" value="SpoIIE"/>
    <property type="match status" value="1"/>
</dbReference>
<sequence>MADTVPLSIEKLQQELSLKQLQINSLLTITQAINDNVAAPELYNMYKSFIGWEMGIKRMALFFKQDDEWQCVTHLKADHLTQIDNLGPILKKFSKTQRITKSDPELLQGFDLMIPVYHKKNPIAFALVGGIRAEADDYSRLQFITTFTNIIAVAIENKRLFKRQIEQERFDRDMELASSVQKMLIPDHLPQSKYFELATVYKPHLTVGGDYFDFIQYDEQRLAFCIADISGKGVSAAILMANFQAILQSLIYQYRDLETFVFALNQAVYRITKSDRFITLFIGELNLRNNTLQYINAGHFPPFLIQNGVITRLESGCTIIGAFETLPEIQMGEVCLTHPGMIFACTDGLTDVQNDLGEYFEDEHIGSIIQNADRYISAELLNDALMKEVDHFRGTKPYPDDIAILTCKYIV</sequence>
<dbReference type="Gene3D" id="3.60.40.10">
    <property type="entry name" value="PPM-type phosphatase domain"/>
    <property type="match status" value="1"/>
</dbReference>
<dbReference type="InterPro" id="IPR001932">
    <property type="entry name" value="PPM-type_phosphatase-like_dom"/>
</dbReference>
<dbReference type="SUPFAM" id="SSF81606">
    <property type="entry name" value="PP2C-like"/>
    <property type="match status" value="1"/>
</dbReference>
<proteinExistence type="predicted"/>
<evidence type="ECO:0000256" key="1">
    <source>
        <dbReference type="ARBA" id="ARBA00022801"/>
    </source>
</evidence>
<dbReference type="EMBL" id="JADKGY010000008">
    <property type="protein sequence ID" value="MBK9982884.1"/>
    <property type="molecule type" value="Genomic_DNA"/>
</dbReference>
<dbReference type="GO" id="GO:0016791">
    <property type="term" value="F:phosphatase activity"/>
    <property type="evidence" value="ECO:0007669"/>
    <property type="project" value="TreeGrafter"/>
</dbReference>
<name>A0A9D7XN17_9BACT</name>
<accession>A0A9D7XN17</accession>
<dbReference type="PANTHER" id="PTHR43156:SF2">
    <property type="entry name" value="STAGE II SPORULATION PROTEIN E"/>
    <property type="match status" value="1"/>
</dbReference>
<dbReference type="InterPro" id="IPR036457">
    <property type="entry name" value="PPM-type-like_dom_sf"/>
</dbReference>
<evidence type="ECO:0000259" key="2">
    <source>
        <dbReference type="SMART" id="SM00331"/>
    </source>
</evidence>
<evidence type="ECO:0000313" key="3">
    <source>
        <dbReference type="EMBL" id="MBK9982884.1"/>
    </source>
</evidence>
<dbReference type="SMART" id="SM00331">
    <property type="entry name" value="PP2C_SIG"/>
    <property type="match status" value="1"/>
</dbReference>
<dbReference type="SUPFAM" id="SSF55781">
    <property type="entry name" value="GAF domain-like"/>
    <property type="match status" value="1"/>
</dbReference>
<reference evidence="3 4" key="1">
    <citation type="submission" date="2020-10" db="EMBL/GenBank/DDBJ databases">
        <title>Connecting structure to function with the recovery of over 1000 high-quality activated sludge metagenome-assembled genomes encoding full-length rRNA genes using long-read sequencing.</title>
        <authorList>
            <person name="Singleton C.M."/>
            <person name="Petriglieri F."/>
            <person name="Kristensen J.M."/>
            <person name="Kirkegaard R.H."/>
            <person name="Michaelsen T.Y."/>
            <person name="Andersen M.H."/>
            <person name="Karst S.M."/>
            <person name="Dueholm M.S."/>
            <person name="Nielsen P.H."/>
            <person name="Albertsen M."/>
        </authorList>
    </citation>
    <scope>NUCLEOTIDE SEQUENCE [LARGE SCALE GENOMIC DNA]</scope>
    <source>
        <strain evidence="3">Ribe_18-Q3-R11-54_MAXAC.273</strain>
    </source>
</reference>
<dbReference type="Proteomes" id="UP000808337">
    <property type="component" value="Unassembled WGS sequence"/>
</dbReference>
<dbReference type="InterPro" id="IPR052016">
    <property type="entry name" value="Bact_Sigma-Reg"/>
</dbReference>
<comment type="caution">
    <text evidence="3">The sequence shown here is derived from an EMBL/GenBank/DDBJ whole genome shotgun (WGS) entry which is preliminary data.</text>
</comment>
<keyword evidence="1" id="KW-0378">Hydrolase</keyword>
<organism evidence="3 4">
    <name type="scientific">Candidatus Opimibacter skivensis</name>
    <dbReference type="NCBI Taxonomy" id="2982028"/>
    <lineage>
        <taxon>Bacteria</taxon>
        <taxon>Pseudomonadati</taxon>
        <taxon>Bacteroidota</taxon>
        <taxon>Saprospiria</taxon>
        <taxon>Saprospirales</taxon>
        <taxon>Saprospiraceae</taxon>
        <taxon>Candidatus Opimibacter</taxon>
    </lineage>
</organism>
<dbReference type="PANTHER" id="PTHR43156">
    <property type="entry name" value="STAGE II SPORULATION PROTEIN E-RELATED"/>
    <property type="match status" value="1"/>
</dbReference>
<gene>
    <name evidence="3" type="ORF">IPP15_10775</name>
</gene>
<protein>
    <submittedName>
        <fullName evidence="3">PP2C family protein-serine/threonine phosphatase</fullName>
    </submittedName>
</protein>
<evidence type="ECO:0000313" key="4">
    <source>
        <dbReference type="Proteomes" id="UP000808337"/>
    </source>
</evidence>